<proteinExistence type="inferred from homology"/>
<dbReference type="RefSeq" id="WP_106186719.1">
    <property type="nucleotide sequence ID" value="NZ_PVTF01000002.1"/>
</dbReference>
<gene>
    <name evidence="7" type="ORF">CLV43_102762</name>
</gene>
<accession>A0A2T0THM6</accession>
<dbReference type="InterPro" id="IPR042098">
    <property type="entry name" value="TauD-like_sf"/>
</dbReference>
<sequence>MKGNPTGTTALERTVRYLDLSSIDAKDVDTLTRNIAADHGSSTAPALLAAAAGLAQRFPQSLVDELREFRLTEPAAALVVRGLRIDDAEIGPTPMDWRETPAPDRAAALTAHEVYLVLVASLLGDIFGWSTLQNGRLLHNVVPMPTEQREQSGHGTVKLEWHTEDGFHPHRCDYLLLLGVRNHDAVPTTVSSIDEVDIAPRHREVLAERRFLIRPDNEHVNRARALVEGTDQVHTIERMKDSPEPSAVLFGHPDSPYLRIDPAFMTARPGDPEAAEALDALVAVLDANLTEIALGAGDLLVVDNYKAVHGRSEFRARFDGTDRWLKKVIVTRDLRRSRHYRAAAHERVLL</sequence>
<feature type="binding site" evidence="5">
    <location>
        <position position="164"/>
    </location>
    <ligand>
        <name>Fe cation</name>
        <dbReference type="ChEBI" id="CHEBI:24875"/>
    </ligand>
</feature>
<evidence type="ECO:0000256" key="3">
    <source>
        <dbReference type="ARBA" id="ARBA00023002"/>
    </source>
</evidence>
<name>A0A2T0THM6_9PSEU</name>
<feature type="domain" description="TauD/TfdA-like" evidence="6">
    <location>
        <begin position="149"/>
        <end position="327"/>
    </location>
</feature>
<evidence type="ECO:0000259" key="6">
    <source>
        <dbReference type="Pfam" id="PF02668"/>
    </source>
</evidence>
<dbReference type="Gene3D" id="3.60.130.10">
    <property type="entry name" value="Clavaminate synthase-like"/>
    <property type="match status" value="1"/>
</dbReference>
<evidence type="ECO:0000256" key="4">
    <source>
        <dbReference type="ARBA" id="ARBA00023004"/>
    </source>
</evidence>
<dbReference type="GO" id="GO:0016491">
    <property type="term" value="F:oxidoreductase activity"/>
    <property type="evidence" value="ECO:0007669"/>
    <property type="project" value="UniProtKB-KW"/>
</dbReference>
<dbReference type="AlphaFoldDB" id="A0A2T0THM6"/>
<evidence type="ECO:0000256" key="1">
    <source>
        <dbReference type="ARBA" id="ARBA00008425"/>
    </source>
</evidence>
<dbReference type="NCBIfam" id="NF041363">
    <property type="entry name" value="GntD_guanitoxin"/>
    <property type="match status" value="1"/>
</dbReference>
<keyword evidence="2 5" id="KW-0479">Metal-binding</keyword>
<dbReference type="EMBL" id="PVTF01000002">
    <property type="protein sequence ID" value="PRY45197.1"/>
    <property type="molecule type" value="Genomic_DNA"/>
</dbReference>
<evidence type="ECO:0000313" key="8">
    <source>
        <dbReference type="Proteomes" id="UP000239494"/>
    </source>
</evidence>
<keyword evidence="4 5" id="KW-0408">Iron</keyword>
<organism evidence="7 8">
    <name type="scientific">Umezawaea tangerina</name>
    <dbReference type="NCBI Taxonomy" id="84725"/>
    <lineage>
        <taxon>Bacteria</taxon>
        <taxon>Bacillati</taxon>
        <taxon>Actinomycetota</taxon>
        <taxon>Actinomycetes</taxon>
        <taxon>Pseudonocardiales</taxon>
        <taxon>Pseudonocardiaceae</taxon>
        <taxon>Umezawaea</taxon>
    </lineage>
</organism>
<dbReference type="Proteomes" id="UP000239494">
    <property type="component" value="Unassembled WGS sequence"/>
</dbReference>
<comment type="similarity">
    <text evidence="1">Belongs to the clavaminate synthase family.</text>
</comment>
<dbReference type="InterPro" id="IPR053447">
    <property type="entry name" value="Alpha-KG_dependent_hydroxylase"/>
</dbReference>
<dbReference type="InterPro" id="IPR014503">
    <property type="entry name" value="Clavaminate_syn-like"/>
</dbReference>
<dbReference type="PIRSF" id="PIRSF019543">
    <property type="entry name" value="Clavaminate_syn"/>
    <property type="match status" value="1"/>
</dbReference>
<comment type="caution">
    <text evidence="7">The sequence shown here is derived from an EMBL/GenBank/DDBJ whole genome shotgun (WGS) entry which is preliminary data.</text>
</comment>
<keyword evidence="3" id="KW-0560">Oxidoreductase</keyword>
<evidence type="ECO:0000256" key="2">
    <source>
        <dbReference type="ARBA" id="ARBA00022723"/>
    </source>
</evidence>
<protein>
    <submittedName>
        <fullName evidence="7">Fe(II)/alpha-ketoglutarate-dependent arginine beta-hydroxylase</fullName>
    </submittedName>
</protein>
<dbReference type="SUPFAM" id="SSF51197">
    <property type="entry name" value="Clavaminate synthase-like"/>
    <property type="match status" value="1"/>
</dbReference>
<dbReference type="Pfam" id="PF02668">
    <property type="entry name" value="TauD"/>
    <property type="match status" value="1"/>
</dbReference>
<feature type="binding site" evidence="5">
    <location>
        <position position="162"/>
    </location>
    <ligand>
        <name>Fe cation</name>
        <dbReference type="ChEBI" id="CHEBI:24875"/>
    </ligand>
</feature>
<dbReference type="GO" id="GO:0005506">
    <property type="term" value="F:iron ion binding"/>
    <property type="evidence" value="ECO:0007669"/>
    <property type="project" value="InterPro"/>
</dbReference>
<evidence type="ECO:0000313" key="7">
    <source>
        <dbReference type="EMBL" id="PRY45197.1"/>
    </source>
</evidence>
<keyword evidence="8" id="KW-1185">Reference proteome</keyword>
<dbReference type="InterPro" id="IPR003819">
    <property type="entry name" value="TauD/TfdA-like"/>
</dbReference>
<evidence type="ECO:0000256" key="5">
    <source>
        <dbReference type="PIRSR" id="PIRSR019543-2"/>
    </source>
</evidence>
<dbReference type="OrthoDB" id="3872700at2"/>
<reference evidence="7 8" key="1">
    <citation type="submission" date="2018-03" db="EMBL/GenBank/DDBJ databases">
        <title>Genomic Encyclopedia of Archaeal and Bacterial Type Strains, Phase II (KMG-II): from individual species to whole genera.</title>
        <authorList>
            <person name="Goeker M."/>
        </authorList>
    </citation>
    <scope>NUCLEOTIDE SEQUENCE [LARGE SCALE GENOMIC DNA]</scope>
    <source>
        <strain evidence="7 8">DSM 44720</strain>
    </source>
</reference>
<feature type="binding site" evidence="5">
    <location>
        <position position="309"/>
    </location>
    <ligand>
        <name>Fe cation</name>
        <dbReference type="ChEBI" id="CHEBI:24875"/>
    </ligand>
</feature>